<evidence type="ECO:0000313" key="2">
    <source>
        <dbReference type="Proteomes" id="UP001607303"/>
    </source>
</evidence>
<reference evidence="1 2" key="1">
    <citation type="journal article" date="2024" name="Ann. Entomol. Soc. Am.">
        <title>Genomic analyses of the southern and eastern yellowjacket wasps (Hymenoptera: Vespidae) reveal evolutionary signatures of social life.</title>
        <authorList>
            <person name="Catto M.A."/>
            <person name="Caine P.B."/>
            <person name="Orr S.E."/>
            <person name="Hunt B.G."/>
            <person name="Goodisman M.A.D."/>
        </authorList>
    </citation>
    <scope>NUCLEOTIDE SEQUENCE [LARGE SCALE GENOMIC DNA]</scope>
    <source>
        <strain evidence="1">232</strain>
        <tissue evidence="1">Head and thorax</tissue>
    </source>
</reference>
<keyword evidence="2" id="KW-1185">Reference proteome</keyword>
<dbReference type="AlphaFoldDB" id="A0ABD2BTS9"/>
<proteinExistence type="predicted"/>
<feature type="non-terminal residue" evidence="1">
    <location>
        <position position="110"/>
    </location>
</feature>
<sequence length="110" mass="12759">MAVIYSKEYQYCTITLIINVTIVASFLSDVELGWVIAVMLEDMEYILSHIEYVLALNFKQDKIRKASYLALKQRHLRSLVLNTNAQSIEFQKSNVINDLSDLINLIQIYQ</sequence>
<evidence type="ECO:0000313" key="1">
    <source>
        <dbReference type="EMBL" id="KAL2736176.1"/>
    </source>
</evidence>
<name>A0ABD2BTS9_VESMC</name>
<organism evidence="1 2">
    <name type="scientific">Vespula maculifrons</name>
    <name type="common">Eastern yellow jacket</name>
    <name type="synonym">Wasp</name>
    <dbReference type="NCBI Taxonomy" id="7453"/>
    <lineage>
        <taxon>Eukaryota</taxon>
        <taxon>Metazoa</taxon>
        <taxon>Ecdysozoa</taxon>
        <taxon>Arthropoda</taxon>
        <taxon>Hexapoda</taxon>
        <taxon>Insecta</taxon>
        <taxon>Pterygota</taxon>
        <taxon>Neoptera</taxon>
        <taxon>Endopterygota</taxon>
        <taxon>Hymenoptera</taxon>
        <taxon>Apocrita</taxon>
        <taxon>Aculeata</taxon>
        <taxon>Vespoidea</taxon>
        <taxon>Vespidae</taxon>
        <taxon>Vespinae</taxon>
        <taxon>Vespula</taxon>
    </lineage>
</organism>
<comment type="caution">
    <text evidence="1">The sequence shown here is derived from an EMBL/GenBank/DDBJ whole genome shotgun (WGS) entry which is preliminary data.</text>
</comment>
<gene>
    <name evidence="1" type="ORF">V1477_012685</name>
</gene>
<protein>
    <submittedName>
        <fullName evidence="1">Uncharacterized protein</fullName>
    </submittedName>
</protein>
<dbReference type="Proteomes" id="UP001607303">
    <property type="component" value="Unassembled WGS sequence"/>
</dbReference>
<dbReference type="EMBL" id="JAYRBN010000066">
    <property type="protein sequence ID" value="KAL2736176.1"/>
    <property type="molecule type" value="Genomic_DNA"/>
</dbReference>
<accession>A0ABD2BTS9</accession>